<dbReference type="SUPFAM" id="SSF51126">
    <property type="entry name" value="Pectin lyase-like"/>
    <property type="match status" value="1"/>
</dbReference>
<sequence length="523" mass="53329">MFSTTTQPVQAAEQDAQAVELGAVFHVTVPGNVVGIRYYKSAQNTGTHTAALWTSSGTLLTRATFSNETLQGWQTVTFAKPVSVKPGRNYVAGYHTNSGYYAQQQYAFSNGKTLGDGIVIETKGVYRYGPEGFPTQSWHDSSYYVDVIFAPAAPSSPTPSASSSLTTQKASGAGSSGTPTATPSISSGSGSGPSVAPTSGPTTSAPVPTNSALPTASPSSPATGGTLGAPTSPSASFTPSSPPASSNLITPSPSSSPSASTPTMSNCWSRPSACGFPDATNTGVQPGVALTSSGGVTITQDGAVVQNLLITGELDVFANNVTVRNVKIVATGGYHALYTGWNYHGIIIDHVEIDGRHLNPSVPGLVGSGFTATALNIHGTGDAIDVGDNVTVRDSWLHDLTVNSGDHTDGVQSTGSDNVLITHCTIDATLPNGGVANSALIIGADLSNMGTVNVTNSLLGGGNYTIYAGADPGYDSGVINFTGNRFARNARYGPCSFGPSPGRTIGFTNNVWDADGTPLVCTS</sequence>
<dbReference type="KEGG" id="ace:Acel_1924"/>
<accession>A0LW86</accession>
<dbReference type="EMBL" id="CP000481">
    <property type="protein sequence ID" value="ABK53696.1"/>
    <property type="molecule type" value="Genomic_DNA"/>
</dbReference>
<evidence type="ECO:0000313" key="3">
    <source>
        <dbReference type="EMBL" id="ABK53696.1"/>
    </source>
</evidence>
<keyword evidence="4" id="KW-1185">Reference proteome</keyword>
<feature type="compositionally biased region" description="Low complexity" evidence="1">
    <location>
        <begin position="155"/>
        <end position="265"/>
    </location>
</feature>
<name>A0LW86_ACIC1</name>
<dbReference type="STRING" id="351607.Acel_1924"/>
<dbReference type="eggNOG" id="COG1749">
    <property type="taxonomic scope" value="Bacteria"/>
</dbReference>
<reference evidence="3 4" key="1">
    <citation type="journal article" date="2009" name="Genome Res.">
        <title>Complete genome of the cellulolytic thermophile Acidothermus cellulolyticus 11B provides insights into its ecophysiological and evolutionary adaptations.</title>
        <authorList>
            <person name="Barabote R.D."/>
            <person name="Xie G."/>
            <person name="Leu D.H."/>
            <person name="Normand P."/>
            <person name="Necsulea A."/>
            <person name="Daubin V."/>
            <person name="Medigue C."/>
            <person name="Adney W.S."/>
            <person name="Xu X.C."/>
            <person name="Lapidus A."/>
            <person name="Parales R.E."/>
            <person name="Detter C."/>
            <person name="Pujic P."/>
            <person name="Bruce D."/>
            <person name="Lavire C."/>
            <person name="Challacombe J.F."/>
            <person name="Brettin T.S."/>
            <person name="Berry A.M."/>
        </authorList>
    </citation>
    <scope>NUCLEOTIDE SEQUENCE [LARGE SCALE GENOMIC DNA]</scope>
    <source>
        <strain evidence="4">ATCC 43068 / DSM 8971 / 11B</strain>
    </source>
</reference>
<dbReference type="InterPro" id="IPR025141">
    <property type="entry name" value="DUF4082"/>
</dbReference>
<gene>
    <name evidence="3" type="ordered locus">Acel_1924</name>
</gene>
<feature type="region of interest" description="Disordered" evidence="1">
    <location>
        <begin position="155"/>
        <end position="266"/>
    </location>
</feature>
<protein>
    <recommendedName>
        <fullName evidence="2">DUF4082 domain-containing protein</fullName>
    </recommendedName>
</protein>
<proteinExistence type="predicted"/>
<dbReference type="Proteomes" id="UP000008221">
    <property type="component" value="Chromosome"/>
</dbReference>
<dbReference type="AlphaFoldDB" id="A0LW86"/>
<dbReference type="eggNOG" id="COG3147">
    <property type="taxonomic scope" value="Bacteria"/>
</dbReference>
<evidence type="ECO:0000256" key="1">
    <source>
        <dbReference type="SAM" id="MobiDB-lite"/>
    </source>
</evidence>
<dbReference type="HOGENOM" id="CLU_542717_0_0_11"/>
<dbReference type="Pfam" id="PF13313">
    <property type="entry name" value="DUF4082"/>
    <property type="match status" value="1"/>
</dbReference>
<organism evidence="3 4">
    <name type="scientific">Acidothermus cellulolyticus (strain ATCC 43068 / DSM 8971 / 11B)</name>
    <dbReference type="NCBI Taxonomy" id="351607"/>
    <lineage>
        <taxon>Bacteria</taxon>
        <taxon>Bacillati</taxon>
        <taxon>Actinomycetota</taxon>
        <taxon>Actinomycetes</taxon>
        <taxon>Acidothermales</taxon>
        <taxon>Acidothermaceae</taxon>
        <taxon>Acidothermus</taxon>
    </lineage>
</organism>
<dbReference type="InParanoid" id="A0LW86"/>
<evidence type="ECO:0000313" key="4">
    <source>
        <dbReference type="Proteomes" id="UP000008221"/>
    </source>
</evidence>
<evidence type="ECO:0000259" key="2">
    <source>
        <dbReference type="Pfam" id="PF13313"/>
    </source>
</evidence>
<feature type="domain" description="DUF4082" evidence="2">
    <location>
        <begin position="6"/>
        <end position="145"/>
    </location>
</feature>
<dbReference type="InterPro" id="IPR011050">
    <property type="entry name" value="Pectin_lyase_fold/virulence"/>
</dbReference>